<reference evidence="4" key="1">
    <citation type="journal article" date="2017" name="Nature">
        <title>The sunflower genome provides insights into oil metabolism, flowering and Asterid evolution.</title>
        <authorList>
            <person name="Badouin H."/>
            <person name="Gouzy J."/>
            <person name="Grassa C.J."/>
            <person name="Murat F."/>
            <person name="Staton S.E."/>
            <person name="Cottret L."/>
            <person name="Lelandais-Briere C."/>
            <person name="Owens G.L."/>
            <person name="Carrere S."/>
            <person name="Mayjonade B."/>
            <person name="Legrand L."/>
            <person name="Gill N."/>
            <person name="Kane N.C."/>
            <person name="Bowers J.E."/>
            <person name="Hubner S."/>
            <person name="Bellec A."/>
            <person name="Berard A."/>
            <person name="Berges H."/>
            <person name="Blanchet N."/>
            <person name="Boniface M.C."/>
            <person name="Brunel D."/>
            <person name="Catrice O."/>
            <person name="Chaidir N."/>
            <person name="Claudel C."/>
            <person name="Donnadieu C."/>
            <person name="Faraut T."/>
            <person name="Fievet G."/>
            <person name="Helmstetter N."/>
            <person name="King M."/>
            <person name="Knapp S.J."/>
            <person name="Lai Z."/>
            <person name="Le Paslier M.C."/>
            <person name="Lippi Y."/>
            <person name="Lorenzon L."/>
            <person name="Mandel J.R."/>
            <person name="Marage G."/>
            <person name="Marchand G."/>
            <person name="Marquand E."/>
            <person name="Bret-Mestries E."/>
            <person name="Morien E."/>
            <person name="Nambeesan S."/>
            <person name="Nguyen T."/>
            <person name="Pegot-Espagnet P."/>
            <person name="Pouilly N."/>
            <person name="Raftis F."/>
            <person name="Sallet E."/>
            <person name="Schiex T."/>
            <person name="Thomas J."/>
            <person name="Vandecasteele C."/>
            <person name="Vares D."/>
            <person name="Vear F."/>
            <person name="Vautrin S."/>
            <person name="Crespi M."/>
            <person name="Mangin B."/>
            <person name="Burke J.M."/>
            <person name="Salse J."/>
            <person name="Munos S."/>
            <person name="Vincourt P."/>
            <person name="Rieseberg L.H."/>
            <person name="Langlade N.B."/>
        </authorList>
    </citation>
    <scope>NUCLEOTIDE SEQUENCE [LARGE SCALE GENOMIC DNA]</scope>
    <source>
        <strain evidence="4">cv. SF193</strain>
    </source>
</reference>
<evidence type="ECO:0000313" key="3">
    <source>
        <dbReference type="EMBL" id="OTG07987.1"/>
    </source>
</evidence>
<name>A0A251TA11_HELAN</name>
<feature type="domain" description="MINDY deubiquitinase" evidence="2">
    <location>
        <begin position="19"/>
        <end position="563"/>
    </location>
</feature>
<dbReference type="GO" id="GO:1990380">
    <property type="term" value="F:K48-linked deubiquitinase activity"/>
    <property type="evidence" value="ECO:0000318"/>
    <property type="project" value="GO_Central"/>
</dbReference>
<dbReference type="EMBL" id="CM007900">
    <property type="protein sequence ID" value="OTG07987.1"/>
    <property type="molecule type" value="Genomic_DNA"/>
</dbReference>
<dbReference type="PANTHER" id="PTHR18063:SF6">
    <property type="entry name" value="UBIQUITIN CARBOXYL-TERMINAL HYDROLASE"/>
    <property type="match status" value="1"/>
</dbReference>
<dbReference type="AlphaFoldDB" id="A0A251TA11"/>
<feature type="compositionally biased region" description="Polar residues" evidence="1">
    <location>
        <begin position="277"/>
        <end position="290"/>
    </location>
</feature>
<keyword evidence="4" id="KW-1185">Reference proteome</keyword>
<dbReference type="InterPro" id="IPR007518">
    <property type="entry name" value="MINDY"/>
</dbReference>
<dbReference type="OMA" id="CNYRKNI"/>
<accession>A0A251TA11</accession>
<dbReference type="GO" id="GO:0071944">
    <property type="term" value="C:cell periphery"/>
    <property type="evidence" value="ECO:0000318"/>
    <property type="project" value="GO_Central"/>
</dbReference>
<proteinExistence type="predicted"/>
<feature type="compositionally biased region" description="Basic and acidic residues" evidence="1">
    <location>
        <begin position="216"/>
        <end position="226"/>
    </location>
</feature>
<evidence type="ECO:0000313" key="4">
    <source>
        <dbReference type="Proteomes" id="UP000215914"/>
    </source>
</evidence>
<gene>
    <name evidence="3" type="ORF">HannXRQ_Chr11g0336621</name>
</gene>
<feature type="region of interest" description="Disordered" evidence="1">
    <location>
        <begin position="406"/>
        <end position="428"/>
    </location>
</feature>
<feature type="region of interest" description="Disordered" evidence="1">
    <location>
        <begin position="204"/>
        <end position="338"/>
    </location>
</feature>
<feature type="compositionally biased region" description="Polar residues" evidence="1">
    <location>
        <begin position="247"/>
        <end position="262"/>
    </location>
</feature>
<dbReference type="InterPro" id="IPR033979">
    <property type="entry name" value="MINDY_domain"/>
</dbReference>
<dbReference type="GO" id="GO:0016807">
    <property type="term" value="F:cysteine-type carboxypeptidase activity"/>
    <property type="evidence" value="ECO:0000318"/>
    <property type="project" value="GO_Central"/>
</dbReference>
<sequence>MSSPPEELPDPPATKEMLHKTKLIQFLGRNTPIILQNDNGPCPLLAICNVLLLRNNLNLSADVAEVSQEKLLSLVAERLIDSNSNVNNKDVGYIENQQQNISDAIDLLPRLTTGIDVNLKFTRISDFEFTRECAIFDLLDIPLYHGWIVDPQDSETAEAIGLKSYNTLMGELVALDTQNPQSEVKNPNPEEDFVDFAAATTASLGVPSPSLSTTKSFDEKKERKGDLEEEEELLRALKLSETENDVAVNTSKNNPSENSNDPSLEEKQKPENDDGLTFQTDRVQHVSSPLQDKLHDQNEGASEKHDTLIKSEKDTDGQDESDLAPPVNTNVDNSSVKKKIHDEEKIDFALTVNTNVDNSSVEKIHDQEKSDLAPPVNTHVDNPPIEKIQDQSVEGNVVNLESSKDLMQSNDESESKCLTESGDGSEPIYEGEEHIQETSTANYENREPVYEGEVVLAGQVDKVSSNADEVKGKDGITPKQGELIRNFLKNSANQLTIYGLFSLQDGLKERELCVFFRNNHFNTMFKAKLYLLATDQGYINQPDLVWEKLNEVNGDTVYMTGSFKEFNAENPEPRSWDEQNALATTADYIASIDNAAQENTSFNSDLQLAIALQQQEFDQQQQQQQQQQTQHKLPQSSAVGQSGLVTGPQHVQPSRPRNSSSSKQESKSSKDKCCVM</sequence>
<feature type="compositionally biased region" description="Low complexity" evidence="1">
    <location>
        <begin position="621"/>
        <end position="630"/>
    </location>
</feature>
<dbReference type="FunCoup" id="A0A251TA11">
    <property type="interactions" value="3085"/>
</dbReference>
<dbReference type="STRING" id="4232.A0A251TA11"/>
<dbReference type="PANTHER" id="PTHR18063">
    <property type="entry name" value="NF-E2 INDUCIBLE PROTEIN"/>
    <property type="match status" value="1"/>
</dbReference>
<feature type="compositionally biased region" description="Polar residues" evidence="1">
    <location>
        <begin position="631"/>
        <end position="658"/>
    </location>
</feature>
<organism evidence="3 4">
    <name type="scientific">Helianthus annuus</name>
    <name type="common">Common sunflower</name>
    <dbReference type="NCBI Taxonomy" id="4232"/>
    <lineage>
        <taxon>Eukaryota</taxon>
        <taxon>Viridiplantae</taxon>
        <taxon>Streptophyta</taxon>
        <taxon>Embryophyta</taxon>
        <taxon>Tracheophyta</taxon>
        <taxon>Spermatophyta</taxon>
        <taxon>Magnoliopsida</taxon>
        <taxon>eudicotyledons</taxon>
        <taxon>Gunneridae</taxon>
        <taxon>Pentapetalae</taxon>
        <taxon>asterids</taxon>
        <taxon>campanulids</taxon>
        <taxon>Asterales</taxon>
        <taxon>Asteraceae</taxon>
        <taxon>Asteroideae</taxon>
        <taxon>Heliantheae alliance</taxon>
        <taxon>Heliantheae</taxon>
        <taxon>Helianthus</taxon>
    </lineage>
</organism>
<protein>
    <recommendedName>
        <fullName evidence="2">MINDY deubiquitinase domain-containing protein</fullName>
    </recommendedName>
</protein>
<dbReference type="Proteomes" id="UP000215914">
    <property type="component" value="Chromosome 11"/>
</dbReference>
<evidence type="ECO:0000259" key="2">
    <source>
        <dbReference type="Pfam" id="PF04424"/>
    </source>
</evidence>
<dbReference type="InParanoid" id="A0A251TA11"/>
<dbReference type="Pfam" id="PF04424">
    <property type="entry name" value="MINDY_DUB"/>
    <property type="match status" value="1"/>
</dbReference>
<feature type="compositionally biased region" description="Basic and acidic residues" evidence="1">
    <location>
        <begin position="292"/>
        <end position="316"/>
    </location>
</feature>
<dbReference type="GO" id="GO:0004843">
    <property type="term" value="F:cysteine-type deubiquitinase activity"/>
    <property type="evidence" value="ECO:0007669"/>
    <property type="project" value="InterPro"/>
</dbReference>
<feature type="compositionally biased region" description="Basic and acidic residues" evidence="1">
    <location>
        <begin position="664"/>
        <end position="676"/>
    </location>
</feature>
<evidence type="ECO:0000256" key="1">
    <source>
        <dbReference type="SAM" id="MobiDB-lite"/>
    </source>
</evidence>
<feature type="region of interest" description="Disordered" evidence="1">
    <location>
        <begin position="621"/>
        <end position="676"/>
    </location>
</feature>